<evidence type="ECO:0000313" key="5">
    <source>
        <dbReference type="Proteomes" id="UP000034588"/>
    </source>
</evidence>
<comment type="caution">
    <text evidence="4">The sequence shown here is derived from an EMBL/GenBank/DDBJ whole genome shotgun (WGS) entry which is preliminary data.</text>
</comment>
<feature type="domain" description="PPIase cyclophilin-type" evidence="3">
    <location>
        <begin position="90"/>
        <end position="235"/>
    </location>
</feature>
<evidence type="ECO:0000256" key="2">
    <source>
        <dbReference type="SAM" id="Phobius"/>
    </source>
</evidence>
<dbReference type="InterPro" id="IPR029000">
    <property type="entry name" value="Cyclophilin-like_dom_sf"/>
</dbReference>
<keyword evidence="2" id="KW-0472">Membrane</keyword>
<dbReference type="Gene3D" id="2.40.100.10">
    <property type="entry name" value="Cyclophilin-like"/>
    <property type="match status" value="1"/>
</dbReference>
<dbReference type="PROSITE" id="PS00170">
    <property type="entry name" value="CSA_PPIASE_1"/>
    <property type="match status" value="1"/>
</dbReference>
<keyword evidence="2" id="KW-0812">Transmembrane</keyword>
<dbReference type="PRINTS" id="PR00153">
    <property type="entry name" value="CSAPPISMRASE"/>
</dbReference>
<dbReference type="SUPFAM" id="SSF50891">
    <property type="entry name" value="Cyclophilin-like"/>
    <property type="match status" value="1"/>
</dbReference>
<dbReference type="InterPro" id="IPR002130">
    <property type="entry name" value="Cyclophilin-type_PPIase_dom"/>
</dbReference>
<dbReference type="PANTHER" id="PTHR45625">
    <property type="entry name" value="PEPTIDYL-PROLYL CIS-TRANS ISOMERASE-RELATED"/>
    <property type="match status" value="1"/>
</dbReference>
<comment type="function">
    <text evidence="1">PPIases accelerate the folding of proteins. It catalyzes the cis-trans isomerization of proline imidic peptide bonds in oligopeptides.</text>
</comment>
<accession>A0A0G1W2H9</accession>
<sequence length="238" mass="25505">MQRIYTLAIIVFVAIVGGTFVWSRFQAQTKNEPSVGMPVPGASGVQEKIAVTVPPRPEADSMKKKLYSTPPPMTINPKKSYTATIATDKGVMKVALHAGETPVTVNNFVFLVREGFYNNTVFHRIIKNFMIQGGDPLGNGTGSPGYKLADEPITRDYTRGTIAMANSGPDTNGSQFFIMHADYALPKSYVIFGSIDPADSVSLATLDAIAATAVTTSGGEQSKPMTPPVVNSITIEEK</sequence>
<gene>
    <name evidence="4" type="ORF">UY48_C0007G0007</name>
</gene>
<dbReference type="InterPro" id="IPR044666">
    <property type="entry name" value="Cyclophilin_A-like"/>
</dbReference>
<keyword evidence="1" id="KW-0697">Rotamase</keyword>
<dbReference type="EMBL" id="LCQD01000007">
    <property type="protein sequence ID" value="KKW12918.1"/>
    <property type="molecule type" value="Genomic_DNA"/>
</dbReference>
<comment type="catalytic activity">
    <reaction evidence="1">
        <text>[protein]-peptidylproline (omega=180) = [protein]-peptidylproline (omega=0)</text>
        <dbReference type="Rhea" id="RHEA:16237"/>
        <dbReference type="Rhea" id="RHEA-COMP:10747"/>
        <dbReference type="Rhea" id="RHEA-COMP:10748"/>
        <dbReference type="ChEBI" id="CHEBI:83833"/>
        <dbReference type="ChEBI" id="CHEBI:83834"/>
        <dbReference type="EC" id="5.2.1.8"/>
    </reaction>
</comment>
<reference evidence="4 5" key="1">
    <citation type="journal article" date="2015" name="Nature">
        <title>rRNA introns, odd ribosomes, and small enigmatic genomes across a large radiation of phyla.</title>
        <authorList>
            <person name="Brown C.T."/>
            <person name="Hug L.A."/>
            <person name="Thomas B.C."/>
            <person name="Sharon I."/>
            <person name="Castelle C.J."/>
            <person name="Singh A."/>
            <person name="Wilkins M.J."/>
            <person name="Williams K.H."/>
            <person name="Banfield J.F."/>
        </authorList>
    </citation>
    <scope>NUCLEOTIDE SEQUENCE [LARGE SCALE GENOMIC DNA]</scope>
</reference>
<dbReference type="PATRIC" id="fig|1618448.3.peg.418"/>
<evidence type="ECO:0000259" key="3">
    <source>
        <dbReference type="PROSITE" id="PS50072"/>
    </source>
</evidence>
<dbReference type="GO" id="GO:0003755">
    <property type="term" value="F:peptidyl-prolyl cis-trans isomerase activity"/>
    <property type="evidence" value="ECO:0007669"/>
    <property type="project" value="UniProtKB-UniRule"/>
</dbReference>
<comment type="similarity">
    <text evidence="1">Belongs to the cyclophilin-type PPIase family.</text>
</comment>
<dbReference type="PANTHER" id="PTHR45625:SF3">
    <property type="entry name" value="PEPTIDYL-PROLYL CIS-TRANS ISOMERASE B-RELATED"/>
    <property type="match status" value="1"/>
</dbReference>
<dbReference type="PROSITE" id="PS50072">
    <property type="entry name" value="CSA_PPIASE_2"/>
    <property type="match status" value="1"/>
</dbReference>
<proteinExistence type="inferred from homology"/>
<dbReference type="Proteomes" id="UP000034588">
    <property type="component" value="Unassembled WGS sequence"/>
</dbReference>
<organism evidence="4 5">
    <name type="scientific">Candidatus Gottesmanbacteria bacterium GW2011_GWB1_49_7</name>
    <dbReference type="NCBI Taxonomy" id="1618448"/>
    <lineage>
        <taxon>Bacteria</taxon>
        <taxon>Candidatus Gottesmaniibacteriota</taxon>
    </lineage>
</organism>
<dbReference type="InterPro" id="IPR020892">
    <property type="entry name" value="Cyclophilin-type_PPIase_CS"/>
</dbReference>
<protein>
    <recommendedName>
        <fullName evidence="1">Peptidyl-prolyl cis-trans isomerase</fullName>
        <shortName evidence="1">PPIase</shortName>
        <ecNumber evidence="1">5.2.1.8</ecNumber>
    </recommendedName>
</protein>
<keyword evidence="1 4" id="KW-0413">Isomerase</keyword>
<evidence type="ECO:0000313" key="4">
    <source>
        <dbReference type="EMBL" id="KKW12918.1"/>
    </source>
</evidence>
<dbReference type="GO" id="GO:0006457">
    <property type="term" value="P:protein folding"/>
    <property type="evidence" value="ECO:0007669"/>
    <property type="project" value="InterPro"/>
</dbReference>
<name>A0A0G1W2H9_9BACT</name>
<dbReference type="EC" id="5.2.1.8" evidence="1"/>
<dbReference type="CDD" id="cd00317">
    <property type="entry name" value="cyclophilin"/>
    <property type="match status" value="1"/>
</dbReference>
<keyword evidence="2" id="KW-1133">Transmembrane helix</keyword>
<feature type="transmembrane region" description="Helical" evidence="2">
    <location>
        <begin position="7"/>
        <end position="25"/>
    </location>
</feature>
<evidence type="ECO:0000256" key="1">
    <source>
        <dbReference type="RuleBase" id="RU363019"/>
    </source>
</evidence>
<dbReference type="AlphaFoldDB" id="A0A0G1W2H9"/>
<dbReference type="Pfam" id="PF00160">
    <property type="entry name" value="Pro_isomerase"/>
    <property type="match status" value="1"/>
</dbReference>